<protein>
    <submittedName>
        <fullName evidence="1">Uncharacterized protein</fullName>
    </submittedName>
</protein>
<name>A0ABP9B905_9SPHI</name>
<accession>A0ABP9B905</accession>
<keyword evidence="2" id="KW-1185">Reference proteome</keyword>
<reference evidence="2" key="1">
    <citation type="journal article" date="2019" name="Int. J. Syst. Evol. Microbiol.">
        <title>The Global Catalogue of Microorganisms (GCM) 10K type strain sequencing project: providing services to taxonomists for standard genome sequencing and annotation.</title>
        <authorList>
            <consortium name="The Broad Institute Genomics Platform"/>
            <consortium name="The Broad Institute Genome Sequencing Center for Infectious Disease"/>
            <person name="Wu L."/>
            <person name="Ma J."/>
        </authorList>
    </citation>
    <scope>NUCLEOTIDE SEQUENCE [LARGE SCALE GENOMIC DNA]</scope>
    <source>
        <strain evidence="2">JCM 18200</strain>
    </source>
</reference>
<organism evidence="1 2">
    <name type="scientific">Olivibacter ginsenosidimutans</name>
    <dbReference type="NCBI Taxonomy" id="1176537"/>
    <lineage>
        <taxon>Bacteria</taxon>
        <taxon>Pseudomonadati</taxon>
        <taxon>Bacteroidota</taxon>
        <taxon>Sphingobacteriia</taxon>
        <taxon>Sphingobacteriales</taxon>
        <taxon>Sphingobacteriaceae</taxon>
        <taxon>Olivibacter</taxon>
    </lineage>
</organism>
<evidence type="ECO:0000313" key="1">
    <source>
        <dbReference type="EMBL" id="GAA4790907.1"/>
    </source>
</evidence>
<dbReference type="EMBL" id="BAABIQ010000028">
    <property type="protein sequence ID" value="GAA4790907.1"/>
    <property type="molecule type" value="Genomic_DNA"/>
</dbReference>
<proteinExistence type="predicted"/>
<sequence length="84" mass="9143">MKTIDQQKQPSQKPVQAIVTQIKEGLHLAAQLILASPIKLPLRLVKGAKYVALAIGLFDQILHHQGEDDPAADANNARHETDAT</sequence>
<comment type="caution">
    <text evidence="1">The sequence shown here is derived from an EMBL/GenBank/DDBJ whole genome shotgun (WGS) entry which is preliminary data.</text>
</comment>
<evidence type="ECO:0000313" key="2">
    <source>
        <dbReference type="Proteomes" id="UP001501411"/>
    </source>
</evidence>
<gene>
    <name evidence="1" type="ORF">GCM10023231_18520</name>
</gene>
<dbReference type="Proteomes" id="UP001501411">
    <property type="component" value="Unassembled WGS sequence"/>
</dbReference>
<dbReference type="RefSeq" id="WP_345231481.1">
    <property type="nucleotide sequence ID" value="NZ_BAABIQ010000028.1"/>
</dbReference>